<feature type="chain" id="PRO_5038633367" evidence="2">
    <location>
        <begin position="21"/>
        <end position="560"/>
    </location>
</feature>
<dbReference type="EMBL" id="BEXA01000005">
    <property type="protein sequence ID" value="GAY74013.1"/>
    <property type="molecule type" value="Genomic_DNA"/>
</dbReference>
<evidence type="ECO:0000313" key="5">
    <source>
        <dbReference type="Proteomes" id="UP000286974"/>
    </source>
</evidence>
<protein>
    <submittedName>
        <fullName evidence="4">Esterase/lipase</fullName>
    </submittedName>
</protein>
<evidence type="ECO:0000313" key="4">
    <source>
        <dbReference type="EMBL" id="GAY74013.1"/>
    </source>
</evidence>
<keyword evidence="5" id="KW-1185">Reference proteome</keyword>
<feature type="region of interest" description="Disordered" evidence="1">
    <location>
        <begin position="152"/>
        <end position="194"/>
    </location>
</feature>
<dbReference type="NCBIfam" id="NF041556">
    <property type="entry name" value="tannase_B"/>
    <property type="match status" value="1"/>
</dbReference>
<dbReference type="SUPFAM" id="SSF53474">
    <property type="entry name" value="alpha/beta-Hydrolases"/>
    <property type="match status" value="1"/>
</dbReference>
<evidence type="ECO:0000256" key="1">
    <source>
        <dbReference type="SAM" id="MobiDB-lite"/>
    </source>
</evidence>
<accession>A0A401FNT8</accession>
<feature type="domain" description="BD-FAE-like" evidence="3">
    <location>
        <begin position="194"/>
        <end position="312"/>
    </location>
</feature>
<dbReference type="OrthoDB" id="923957at2"/>
<dbReference type="Gene3D" id="3.40.50.1820">
    <property type="entry name" value="alpha/beta hydrolase"/>
    <property type="match status" value="1"/>
</dbReference>
<dbReference type="PROSITE" id="PS51257">
    <property type="entry name" value="PROKAR_LIPOPROTEIN"/>
    <property type="match status" value="1"/>
</dbReference>
<dbReference type="InterPro" id="IPR049492">
    <property type="entry name" value="BD-FAE-like_dom"/>
</dbReference>
<dbReference type="RefSeq" id="WP_125008741.1">
    <property type="nucleotide sequence ID" value="NZ_BEXA01000005.1"/>
</dbReference>
<dbReference type="Pfam" id="PF20434">
    <property type="entry name" value="BD-FAE"/>
    <property type="match status" value="1"/>
</dbReference>
<evidence type="ECO:0000256" key="2">
    <source>
        <dbReference type="SAM" id="SignalP"/>
    </source>
</evidence>
<feature type="signal peptide" evidence="2">
    <location>
        <begin position="1"/>
        <end position="20"/>
    </location>
</feature>
<dbReference type="InterPro" id="IPR029058">
    <property type="entry name" value="AB_hydrolase_fold"/>
</dbReference>
<reference evidence="4 5" key="1">
    <citation type="submission" date="2017-11" db="EMBL/GenBank/DDBJ databases">
        <title>Draft Genome Sequence of Lactobacillus curieae NBRC 111893 isolated from Koso, a Japanese sugar-Vegetable Fermented Beverage.</title>
        <authorList>
            <person name="Chiou T.Y."/>
            <person name="Oshima K."/>
            <person name="Suda W."/>
            <person name="Hattori M."/>
            <person name="Takahashi T."/>
        </authorList>
    </citation>
    <scope>NUCLEOTIDE SEQUENCE [LARGE SCALE GENOMIC DNA]</scope>
    <source>
        <strain evidence="4 5">NBRC111893</strain>
    </source>
</reference>
<feature type="compositionally biased region" description="Low complexity" evidence="1">
    <location>
        <begin position="183"/>
        <end position="192"/>
    </location>
</feature>
<evidence type="ECO:0000259" key="3">
    <source>
        <dbReference type="Pfam" id="PF20434"/>
    </source>
</evidence>
<dbReference type="AlphaFoldDB" id="A0A401FNT8"/>
<keyword evidence="2" id="KW-0732">Signal</keyword>
<comment type="caution">
    <text evidence="4">The sequence shown here is derived from an EMBL/GenBank/DDBJ whole genome shotgun (WGS) entry which is preliminary data.</text>
</comment>
<organism evidence="4 5">
    <name type="scientific">Lentilactobacillus kosonis</name>
    <dbReference type="NCBI Taxonomy" id="2810561"/>
    <lineage>
        <taxon>Bacteria</taxon>
        <taxon>Bacillati</taxon>
        <taxon>Bacillota</taxon>
        <taxon>Bacilli</taxon>
        <taxon>Lactobacillales</taxon>
        <taxon>Lactobacillaceae</taxon>
        <taxon>Lentilactobacillus</taxon>
    </lineage>
</organism>
<sequence>MRFKKWLFLSLGMVALLGLAACGTTSNKSSNSASNSTTSGSLKNVKYTHAVSYYRGGTAYTGTVKSLKLNTKKYTTKTITVNKKKIKVRCYTNVSYVSKPVDSKYQTMNIYIPESYFHNKKVNGYTKNTAPYFMTNTVGGYMSGAAGGLTSSGNGGGMKKPSGSKTMKLPAKPTGKKSGKGNGLNANGGASSTESTQKALSEGYIVAAAGARGRDDKKNSKNVGKAPASIVDLKAAVRYLKYNASRLPGNTNRIVADGTSAGGALSTLLGTTGNAKDYAPYLKAIGAADTSDDIYTAVTFAPITNLDHADSAYEWEFGGITKLSSSGMPGGPTTASSLTTKQQAASKELKKQFVTYLNGLNLKDDNGNKLTINSDGTGTLATLLKKKVMESAQTALDNGTTIKASKYPWLTIKSGKVTDVNLKKYFKAIGRSKTAPAFDSFDLSAGENNEFGTSTVASKHFTSYSQSNSTKKTTSQADSTIVKMMNPMEYIGTSQATVAKHFWIRYGEKDSNTSLLIPTLLSQKLKGAGVDVNYKVQWNTGHAGDYDLNALFKWLNKNMK</sequence>
<proteinExistence type="predicted"/>
<gene>
    <name evidence="4" type="ORF">NBRC111893_2159</name>
</gene>
<name>A0A401FNT8_9LACO</name>
<dbReference type="InterPro" id="IPR048124">
    <property type="entry name" value="Tannase_B"/>
</dbReference>
<dbReference type="Proteomes" id="UP000286974">
    <property type="component" value="Unassembled WGS sequence"/>
</dbReference>